<evidence type="ECO:0000313" key="5">
    <source>
        <dbReference type="WBParaSite" id="Hba_11179"/>
    </source>
</evidence>
<evidence type="ECO:0000256" key="2">
    <source>
        <dbReference type="ARBA" id="ARBA00022490"/>
    </source>
</evidence>
<dbReference type="WBParaSite" id="Hba_11179">
    <property type="protein sequence ID" value="Hba_11179"/>
    <property type="gene ID" value="Hba_11179"/>
</dbReference>
<reference evidence="5" key="1">
    <citation type="submission" date="2016-11" db="UniProtKB">
        <authorList>
            <consortium name="WormBaseParasite"/>
        </authorList>
    </citation>
    <scope>IDENTIFICATION</scope>
</reference>
<comment type="subcellular location">
    <subcellularLocation>
        <location evidence="1">Cytoplasm</location>
    </subcellularLocation>
</comment>
<dbReference type="Proteomes" id="UP000095283">
    <property type="component" value="Unplaced"/>
</dbReference>
<dbReference type="Gene3D" id="1.20.120.1950">
    <property type="match status" value="1"/>
</dbReference>
<organism evidence="4 5">
    <name type="scientific">Heterorhabditis bacteriophora</name>
    <name type="common">Entomopathogenic nematode worm</name>
    <dbReference type="NCBI Taxonomy" id="37862"/>
    <lineage>
        <taxon>Eukaryota</taxon>
        <taxon>Metazoa</taxon>
        <taxon>Ecdysozoa</taxon>
        <taxon>Nematoda</taxon>
        <taxon>Chromadorea</taxon>
        <taxon>Rhabditida</taxon>
        <taxon>Rhabditina</taxon>
        <taxon>Rhabditomorpha</taxon>
        <taxon>Strongyloidea</taxon>
        <taxon>Heterorhabditidae</taxon>
        <taxon>Heterorhabditis</taxon>
    </lineage>
</organism>
<dbReference type="AlphaFoldDB" id="A0A1I7X171"/>
<dbReference type="Pfam" id="PF20929">
    <property type="entry name" value="PDCD10_N"/>
    <property type="match status" value="1"/>
</dbReference>
<keyword evidence="4" id="KW-1185">Reference proteome</keyword>
<dbReference type="InterPro" id="IPR053750">
    <property type="entry name" value="PDCD10_Homolog"/>
</dbReference>
<dbReference type="InterPro" id="IPR048288">
    <property type="entry name" value="PDCD10_N"/>
</dbReference>
<sequence>MNEEGGYLGAMTYQCLYSGVMDKLRSSKRDDDRAQAAIHRLRSALKASESASPSFLYDLTKILLAESELNINLQLLEAINAVYQVVPIGAQQGLRNFSLGKSYEQCCMDSVMIRCYFTNFFSSLFKVPFDKTLETLEAIVLDYIKELCERALKVFKLYNESEYCFRSNLITSCIFIILLVLETKF</sequence>
<dbReference type="GO" id="GO:0005737">
    <property type="term" value="C:cytoplasm"/>
    <property type="evidence" value="ECO:0007669"/>
    <property type="project" value="UniProtKB-SubCell"/>
</dbReference>
<accession>A0A1I7X171</accession>
<feature type="domain" description="Programmed cell death protein 10 dimerisation" evidence="3">
    <location>
        <begin position="6"/>
        <end position="70"/>
    </location>
</feature>
<protein>
    <submittedName>
        <fullName evidence="5">MIF4G domain-containing protein</fullName>
    </submittedName>
</protein>
<name>A0A1I7X171_HETBA</name>
<evidence type="ECO:0000313" key="4">
    <source>
        <dbReference type="Proteomes" id="UP000095283"/>
    </source>
</evidence>
<evidence type="ECO:0000256" key="1">
    <source>
        <dbReference type="ARBA" id="ARBA00004496"/>
    </source>
</evidence>
<keyword evidence="2" id="KW-0963">Cytoplasm</keyword>
<proteinExistence type="predicted"/>
<evidence type="ECO:0000259" key="3">
    <source>
        <dbReference type="Pfam" id="PF20929"/>
    </source>
</evidence>